<dbReference type="EMBL" id="JANPWB010000003">
    <property type="protein sequence ID" value="KAJ1198492.1"/>
    <property type="molecule type" value="Genomic_DNA"/>
</dbReference>
<evidence type="ECO:0000313" key="2">
    <source>
        <dbReference type="EMBL" id="KAJ1198492.1"/>
    </source>
</evidence>
<evidence type="ECO:0000256" key="1">
    <source>
        <dbReference type="SAM" id="MobiDB-lite"/>
    </source>
</evidence>
<proteinExistence type="predicted"/>
<name>A0AAV7VCJ7_PLEWA</name>
<feature type="compositionally biased region" description="Basic residues" evidence="1">
    <location>
        <begin position="31"/>
        <end position="50"/>
    </location>
</feature>
<organism evidence="2 3">
    <name type="scientific">Pleurodeles waltl</name>
    <name type="common">Iberian ribbed newt</name>
    <dbReference type="NCBI Taxonomy" id="8319"/>
    <lineage>
        <taxon>Eukaryota</taxon>
        <taxon>Metazoa</taxon>
        <taxon>Chordata</taxon>
        <taxon>Craniata</taxon>
        <taxon>Vertebrata</taxon>
        <taxon>Euteleostomi</taxon>
        <taxon>Amphibia</taxon>
        <taxon>Batrachia</taxon>
        <taxon>Caudata</taxon>
        <taxon>Salamandroidea</taxon>
        <taxon>Salamandridae</taxon>
        <taxon>Pleurodelinae</taxon>
        <taxon>Pleurodeles</taxon>
    </lineage>
</organism>
<dbReference type="Proteomes" id="UP001066276">
    <property type="component" value="Chromosome 2_1"/>
</dbReference>
<reference evidence="2" key="1">
    <citation type="journal article" date="2022" name="bioRxiv">
        <title>Sequencing and chromosome-scale assembly of the giantPleurodeles waltlgenome.</title>
        <authorList>
            <person name="Brown T."/>
            <person name="Elewa A."/>
            <person name="Iarovenko S."/>
            <person name="Subramanian E."/>
            <person name="Araus A.J."/>
            <person name="Petzold A."/>
            <person name="Susuki M."/>
            <person name="Suzuki K.-i.T."/>
            <person name="Hayashi T."/>
            <person name="Toyoda A."/>
            <person name="Oliveira C."/>
            <person name="Osipova E."/>
            <person name="Leigh N.D."/>
            <person name="Simon A."/>
            <person name="Yun M.H."/>
        </authorList>
    </citation>
    <scope>NUCLEOTIDE SEQUENCE</scope>
    <source>
        <strain evidence="2">20211129_DDA</strain>
        <tissue evidence="2">Liver</tissue>
    </source>
</reference>
<dbReference type="AlphaFoldDB" id="A0AAV7VCJ7"/>
<protein>
    <submittedName>
        <fullName evidence="2">Uncharacterized protein</fullName>
    </submittedName>
</protein>
<evidence type="ECO:0000313" key="3">
    <source>
        <dbReference type="Proteomes" id="UP001066276"/>
    </source>
</evidence>
<keyword evidence="3" id="KW-1185">Reference proteome</keyword>
<accession>A0AAV7VCJ7</accession>
<comment type="caution">
    <text evidence="2">The sequence shown here is derived from an EMBL/GenBank/DDBJ whole genome shotgun (WGS) entry which is preliminary data.</text>
</comment>
<gene>
    <name evidence="2" type="ORF">NDU88_002333</name>
</gene>
<sequence>MPGFARPARSATRKRQALEPAGTLPKADFRAHHRKRTSHGKSRVHRRNRQARTCATPQINPASQVAAALRLVDRPVELGRPLAPFSCNTDWPD</sequence>
<feature type="region of interest" description="Disordered" evidence="1">
    <location>
        <begin position="1"/>
        <end position="51"/>
    </location>
</feature>